<organism evidence="2 3">
    <name type="scientific">Blumeria graminis f. sp. tritici</name>
    <dbReference type="NCBI Taxonomy" id="62690"/>
    <lineage>
        <taxon>Eukaryota</taxon>
        <taxon>Fungi</taxon>
        <taxon>Dikarya</taxon>
        <taxon>Ascomycota</taxon>
        <taxon>Pezizomycotina</taxon>
        <taxon>Leotiomycetes</taxon>
        <taxon>Erysiphales</taxon>
        <taxon>Erysiphaceae</taxon>
        <taxon>Blumeria</taxon>
    </lineage>
</organism>
<keyword evidence="1" id="KW-0812">Transmembrane</keyword>
<keyword evidence="3" id="KW-1185">Reference proteome</keyword>
<proteinExistence type="predicted"/>
<protein>
    <submittedName>
        <fullName evidence="2">Bgt-50584</fullName>
    </submittedName>
</protein>
<keyword evidence="1" id="KW-0472">Membrane</keyword>
<name>A0A9X9LBD4_BLUGR</name>
<reference evidence="2 3" key="1">
    <citation type="submission" date="2018-08" db="EMBL/GenBank/DDBJ databases">
        <authorList>
            <person name="Muller C M."/>
        </authorList>
    </citation>
    <scope>NUCLEOTIDE SEQUENCE [LARGE SCALE GENOMIC DNA]</scope>
</reference>
<evidence type="ECO:0000256" key="1">
    <source>
        <dbReference type="SAM" id="Phobius"/>
    </source>
</evidence>
<dbReference type="EMBL" id="LR026987">
    <property type="protein sequence ID" value="VCU41277.1"/>
    <property type="molecule type" value="Genomic_DNA"/>
</dbReference>
<keyword evidence="1" id="KW-1133">Transmembrane helix</keyword>
<dbReference type="AlphaFoldDB" id="A0A9X9LBD4"/>
<evidence type="ECO:0000313" key="2">
    <source>
        <dbReference type="EMBL" id="VCU41277.1"/>
    </source>
</evidence>
<feature type="transmembrane region" description="Helical" evidence="1">
    <location>
        <begin position="33"/>
        <end position="52"/>
    </location>
</feature>
<dbReference type="Proteomes" id="UP000324639">
    <property type="component" value="Chromosome Bgt_-04"/>
</dbReference>
<gene>
    <name evidence="2" type="ORF">BGT96224V316_LOCUS2520</name>
</gene>
<evidence type="ECO:0000313" key="3">
    <source>
        <dbReference type="Proteomes" id="UP000324639"/>
    </source>
</evidence>
<sequence length="94" mass="10488">MIPCKLSHNTSRATSYFIISVHSSFLIELRPTTLLIAVASASIIMLQLFLSLEVTSLVMSWLTTNDPSCSSIFLHMGHGVKGVREVGMKWYMQI</sequence>
<accession>A0A9X9LBD4</accession>